<protein>
    <submittedName>
        <fullName evidence="1">Uncharacterized protein</fullName>
    </submittedName>
</protein>
<dbReference type="RefSeq" id="WP_065974071.1">
    <property type="nucleotide sequence ID" value="NZ_LWRY01000106.1"/>
</dbReference>
<organism evidence="1 2">
    <name type="scientific">Acidithiobacillus thiooxidans</name>
    <name type="common">Thiobacillus thiooxidans</name>
    <dbReference type="NCBI Taxonomy" id="930"/>
    <lineage>
        <taxon>Bacteria</taxon>
        <taxon>Pseudomonadati</taxon>
        <taxon>Pseudomonadota</taxon>
        <taxon>Acidithiobacillia</taxon>
        <taxon>Acidithiobacillales</taxon>
        <taxon>Acidithiobacillaceae</taxon>
        <taxon>Acidithiobacillus</taxon>
    </lineage>
</organism>
<sequence length="73" mass="8550">MASTSTERMRSKRLRDAQRLRDLRQVDQISDTALIELIGVAYRQALQRKDGLLVRELLAELERRLDQIGQKWA</sequence>
<dbReference type="Proteomes" id="UP000095008">
    <property type="component" value="Unassembled WGS sequence"/>
</dbReference>
<dbReference type="AlphaFoldDB" id="A0A1C2J9Y9"/>
<accession>A0A1C2J9Y9</accession>
<reference evidence="1" key="1">
    <citation type="journal article" date="2016" name="Int. J. Mol. Sci.">
        <title>Comparative genomics of the extreme acidophile Acidithiobacillus thiooxidans reveals intraspecific divergence and niche adaptation.</title>
        <authorList>
            <person name="Zhang X."/>
            <person name="Feng X."/>
            <person name="Tao J."/>
            <person name="Ma L."/>
            <person name="Xiao Y."/>
            <person name="Liang Y."/>
            <person name="Liu X."/>
            <person name="Yin H."/>
        </authorList>
    </citation>
    <scope>NUCLEOTIDE SEQUENCE [LARGE SCALE GENOMIC DNA]</scope>
    <source>
        <strain evidence="1">DXS-W</strain>
    </source>
</reference>
<evidence type="ECO:0000313" key="2">
    <source>
        <dbReference type="Proteomes" id="UP000095008"/>
    </source>
</evidence>
<dbReference type="EMBL" id="LWRY01000106">
    <property type="protein sequence ID" value="OCX72618.1"/>
    <property type="molecule type" value="Genomic_DNA"/>
</dbReference>
<comment type="caution">
    <text evidence="1">The sequence shown here is derived from an EMBL/GenBank/DDBJ whole genome shotgun (WGS) entry which is preliminary data.</text>
</comment>
<keyword evidence="2" id="KW-1185">Reference proteome</keyword>
<name>A0A1C2J9Y9_ACITH</name>
<proteinExistence type="predicted"/>
<evidence type="ECO:0000313" key="1">
    <source>
        <dbReference type="EMBL" id="OCX72618.1"/>
    </source>
</evidence>
<gene>
    <name evidence="1" type="ORF">A6M23_09585</name>
</gene>